<organism evidence="9">
    <name type="scientific">bioreactor metagenome</name>
    <dbReference type="NCBI Taxonomy" id="1076179"/>
    <lineage>
        <taxon>unclassified sequences</taxon>
        <taxon>metagenomes</taxon>
        <taxon>ecological metagenomes</taxon>
    </lineage>
</organism>
<dbReference type="GO" id="GO:0032217">
    <property type="term" value="F:riboflavin transmembrane transporter activity"/>
    <property type="evidence" value="ECO:0007669"/>
    <property type="project" value="InterPro"/>
</dbReference>
<feature type="transmembrane region" description="Helical" evidence="8">
    <location>
        <begin position="144"/>
        <end position="171"/>
    </location>
</feature>
<comment type="subcellular location">
    <subcellularLocation>
        <location evidence="1">Cell membrane</location>
        <topology evidence="1">Multi-pass membrane protein</topology>
    </subcellularLocation>
</comment>
<evidence type="ECO:0000256" key="5">
    <source>
        <dbReference type="ARBA" id="ARBA00022692"/>
    </source>
</evidence>
<dbReference type="InterPro" id="IPR025720">
    <property type="entry name" value="RibU"/>
</dbReference>
<gene>
    <name evidence="9" type="primary">ribU_11</name>
    <name evidence="9" type="ORF">SDC9_115755</name>
</gene>
<sequence>MKQKFYIDRMVKLGMLTALSIILVYAIHFPIFPSASFLEYDMADVPILIGTFLFGPWWGLALTAVVSLLQWLLVSPQSLWVGAVMHFFATGSYVVAAGLIYSNHKTRSSALFGMALGALLQTLMMIPMNLIFTVHFFGVPKETVIALLPTAIIPFNAIKTVANSILTFLLYKRVAKLFEKNLIQQKLEQTEE</sequence>
<comment type="caution">
    <text evidence="9">The sequence shown here is derived from an EMBL/GenBank/DDBJ whole genome shotgun (WGS) entry which is preliminary data.</text>
</comment>
<keyword evidence="5 8" id="KW-0812">Transmembrane</keyword>
<dbReference type="Gene3D" id="1.10.1760.20">
    <property type="match status" value="1"/>
</dbReference>
<reference evidence="9" key="1">
    <citation type="submission" date="2019-08" db="EMBL/GenBank/DDBJ databases">
        <authorList>
            <person name="Kucharzyk K."/>
            <person name="Murdoch R.W."/>
            <person name="Higgins S."/>
            <person name="Loffler F."/>
        </authorList>
    </citation>
    <scope>NUCLEOTIDE SEQUENCE</scope>
</reference>
<keyword evidence="7 8" id="KW-0472">Membrane</keyword>
<keyword evidence="6 8" id="KW-1133">Transmembrane helix</keyword>
<protein>
    <submittedName>
        <fullName evidence="9">Riboflavin transporter RibU</fullName>
    </submittedName>
</protein>
<feature type="transmembrane region" description="Helical" evidence="8">
    <location>
        <begin position="113"/>
        <end position="138"/>
    </location>
</feature>
<evidence type="ECO:0000256" key="8">
    <source>
        <dbReference type="SAM" id="Phobius"/>
    </source>
</evidence>
<dbReference type="PIRSF" id="PIRSF037778">
    <property type="entry name" value="UCP037778_transp_RibU"/>
    <property type="match status" value="1"/>
</dbReference>
<feature type="transmembrane region" description="Helical" evidence="8">
    <location>
        <begin position="79"/>
        <end position="101"/>
    </location>
</feature>
<dbReference type="EMBL" id="VSSQ01022482">
    <property type="protein sequence ID" value="MPM68821.1"/>
    <property type="molecule type" value="Genomic_DNA"/>
</dbReference>
<dbReference type="InterPro" id="IPR024529">
    <property type="entry name" value="ECF_trnsprt_substrate-spec"/>
</dbReference>
<evidence type="ECO:0000256" key="3">
    <source>
        <dbReference type="ARBA" id="ARBA00022448"/>
    </source>
</evidence>
<dbReference type="AlphaFoldDB" id="A0A645BW29"/>
<name>A0A645BW29_9ZZZZ</name>
<feature type="transmembrane region" description="Helical" evidence="8">
    <location>
        <begin position="13"/>
        <end position="33"/>
    </location>
</feature>
<dbReference type="GO" id="GO:0005886">
    <property type="term" value="C:plasma membrane"/>
    <property type="evidence" value="ECO:0007669"/>
    <property type="project" value="UniProtKB-SubCell"/>
</dbReference>
<feature type="transmembrane region" description="Helical" evidence="8">
    <location>
        <begin position="45"/>
        <end position="73"/>
    </location>
</feature>
<dbReference type="PANTHER" id="PTHR38438:SF1">
    <property type="entry name" value="RIBOFLAVIN TRANSPORTER RIBU"/>
    <property type="match status" value="1"/>
</dbReference>
<keyword evidence="4" id="KW-1003">Cell membrane</keyword>
<dbReference type="Pfam" id="PF12822">
    <property type="entry name" value="ECF_trnsprt"/>
    <property type="match status" value="1"/>
</dbReference>
<accession>A0A645BW29</accession>
<evidence type="ECO:0000256" key="1">
    <source>
        <dbReference type="ARBA" id="ARBA00004651"/>
    </source>
</evidence>
<evidence type="ECO:0000256" key="2">
    <source>
        <dbReference type="ARBA" id="ARBA00005540"/>
    </source>
</evidence>
<evidence type="ECO:0000256" key="4">
    <source>
        <dbReference type="ARBA" id="ARBA00022475"/>
    </source>
</evidence>
<dbReference type="PANTHER" id="PTHR38438">
    <property type="entry name" value="RIBOFLAVIN TRANSPORTER RIBU"/>
    <property type="match status" value="1"/>
</dbReference>
<proteinExistence type="inferred from homology"/>
<keyword evidence="3" id="KW-0813">Transport</keyword>
<comment type="similarity">
    <text evidence="2">Belongs to the prokaryotic riboflavin transporter (P-RFT) (TC 2.A.87) family.</text>
</comment>
<evidence type="ECO:0000313" key="9">
    <source>
        <dbReference type="EMBL" id="MPM68821.1"/>
    </source>
</evidence>
<evidence type="ECO:0000256" key="7">
    <source>
        <dbReference type="ARBA" id="ARBA00023136"/>
    </source>
</evidence>
<evidence type="ECO:0000256" key="6">
    <source>
        <dbReference type="ARBA" id="ARBA00022989"/>
    </source>
</evidence>